<feature type="transmembrane region" description="Helical" evidence="1">
    <location>
        <begin position="54"/>
        <end position="81"/>
    </location>
</feature>
<name>A0A926NKH7_9BACI</name>
<keyword evidence="1" id="KW-0812">Transmembrane</keyword>
<evidence type="ECO:0000313" key="3">
    <source>
        <dbReference type="Proteomes" id="UP000626844"/>
    </source>
</evidence>
<evidence type="ECO:0000256" key="1">
    <source>
        <dbReference type="SAM" id="Phobius"/>
    </source>
</evidence>
<dbReference type="EMBL" id="JACXAI010000041">
    <property type="protein sequence ID" value="MBD1383021.1"/>
    <property type="molecule type" value="Genomic_DNA"/>
</dbReference>
<organism evidence="2 3">
    <name type="scientific">Metabacillus arenae</name>
    <dbReference type="NCBI Taxonomy" id="2771434"/>
    <lineage>
        <taxon>Bacteria</taxon>
        <taxon>Bacillati</taxon>
        <taxon>Bacillota</taxon>
        <taxon>Bacilli</taxon>
        <taxon>Bacillales</taxon>
        <taxon>Bacillaceae</taxon>
        <taxon>Metabacillus</taxon>
    </lineage>
</organism>
<comment type="caution">
    <text evidence="2">The sequence shown here is derived from an EMBL/GenBank/DDBJ whole genome shotgun (WGS) entry which is preliminary data.</text>
</comment>
<keyword evidence="3" id="KW-1185">Reference proteome</keyword>
<gene>
    <name evidence="2" type="ORF">IC621_22730</name>
</gene>
<evidence type="ECO:0000313" key="2">
    <source>
        <dbReference type="EMBL" id="MBD1383021.1"/>
    </source>
</evidence>
<keyword evidence="1" id="KW-1133">Transmembrane helix</keyword>
<dbReference type="Proteomes" id="UP000626844">
    <property type="component" value="Unassembled WGS sequence"/>
</dbReference>
<dbReference type="AlphaFoldDB" id="A0A926NKH7"/>
<keyword evidence="1" id="KW-0472">Membrane</keyword>
<accession>A0A926NKH7</accession>
<feature type="transmembrane region" description="Helical" evidence="1">
    <location>
        <begin position="28"/>
        <end position="47"/>
    </location>
</feature>
<dbReference type="RefSeq" id="WP_191161780.1">
    <property type="nucleotide sequence ID" value="NZ_JACXAI010000041.1"/>
</dbReference>
<proteinExistence type="predicted"/>
<reference evidence="2" key="1">
    <citation type="submission" date="2020-09" db="EMBL/GenBank/DDBJ databases">
        <title>A novel bacterium of genus Bacillus, isolated from South China Sea.</title>
        <authorList>
            <person name="Huang H."/>
            <person name="Mo K."/>
            <person name="Hu Y."/>
        </authorList>
    </citation>
    <scope>NUCLEOTIDE SEQUENCE</scope>
    <source>
        <strain evidence="2">IB182487</strain>
    </source>
</reference>
<sequence length="84" mass="9528">MEFLGWIIQIVVAVYLAIDSKKRGMNPWLWGILGFFFGLITLGIYFIKIGKKGLGWTITILALIFYIIFIILVVISTLLMMGTV</sequence>
<protein>
    <submittedName>
        <fullName evidence="2">Uncharacterized protein</fullName>
    </submittedName>
</protein>